<dbReference type="SUPFAM" id="SSF53300">
    <property type="entry name" value="vWA-like"/>
    <property type="match status" value="1"/>
</dbReference>
<comment type="caution">
    <text evidence="3">The sequence shown here is derived from an EMBL/GenBank/DDBJ whole genome shotgun (WGS) entry which is preliminary data.</text>
</comment>
<dbReference type="OrthoDB" id="5061544at2"/>
<dbReference type="InterPro" id="IPR002035">
    <property type="entry name" value="VWF_A"/>
</dbReference>
<organism evidence="3 4">
    <name type="scientific">Gordonia rhizosphera NBRC 16068</name>
    <dbReference type="NCBI Taxonomy" id="1108045"/>
    <lineage>
        <taxon>Bacteria</taxon>
        <taxon>Bacillati</taxon>
        <taxon>Actinomycetota</taxon>
        <taxon>Actinomycetes</taxon>
        <taxon>Mycobacteriales</taxon>
        <taxon>Gordoniaceae</taxon>
        <taxon>Gordonia</taxon>
    </lineage>
</organism>
<accession>K6X1L5</accession>
<proteinExistence type="predicted"/>
<reference evidence="3 4" key="1">
    <citation type="submission" date="2012-08" db="EMBL/GenBank/DDBJ databases">
        <title>Whole genome shotgun sequence of Gordonia rhizosphera NBRC 16068.</title>
        <authorList>
            <person name="Takarada H."/>
            <person name="Isaki S."/>
            <person name="Hosoyama A."/>
            <person name="Tsuchikane K."/>
            <person name="Katsumata H."/>
            <person name="Baba S."/>
            <person name="Ohji S."/>
            <person name="Yamazaki S."/>
            <person name="Fujita N."/>
        </authorList>
    </citation>
    <scope>NUCLEOTIDE SEQUENCE [LARGE SCALE GENOMIC DNA]</scope>
    <source>
        <strain evidence="3 4">NBRC 16068</strain>
    </source>
</reference>
<dbReference type="CDD" id="cd00198">
    <property type="entry name" value="vWFA"/>
    <property type="match status" value="1"/>
</dbReference>
<feature type="compositionally biased region" description="Gly residues" evidence="1">
    <location>
        <begin position="1"/>
        <end position="10"/>
    </location>
</feature>
<feature type="domain" description="VWFA" evidence="2">
    <location>
        <begin position="126"/>
        <end position="290"/>
    </location>
</feature>
<feature type="compositionally biased region" description="Acidic residues" evidence="1">
    <location>
        <begin position="36"/>
        <end position="47"/>
    </location>
</feature>
<dbReference type="RefSeq" id="WP_006337377.1">
    <property type="nucleotide sequence ID" value="NZ_BAHC01000187.1"/>
</dbReference>
<dbReference type="eggNOG" id="COG2304">
    <property type="taxonomic scope" value="Bacteria"/>
</dbReference>
<name>K6X1L5_9ACTN</name>
<feature type="region of interest" description="Disordered" evidence="1">
    <location>
        <begin position="1"/>
        <end position="47"/>
    </location>
</feature>
<dbReference type="EMBL" id="BAHC01000187">
    <property type="protein sequence ID" value="GAB92694.1"/>
    <property type="molecule type" value="Genomic_DNA"/>
</dbReference>
<dbReference type="STRING" id="1108045.GORHZ_187_00030"/>
<protein>
    <recommendedName>
        <fullName evidence="2">VWFA domain-containing protein</fullName>
    </recommendedName>
</protein>
<dbReference type="InterPro" id="IPR036465">
    <property type="entry name" value="vWFA_dom_sf"/>
</dbReference>
<evidence type="ECO:0000313" key="3">
    <source>
        <dbReference type="EMBL" id="GAB92694.1"/>
    </source>
</evidence>
<evidence type="ECO:0000313" key="4">
    <source>
        <dbReference type="Proteomes" id="UP000008363"/>
    </source>
</evidence>
<dbReference type="SMART" id="SM00327">
    <property type="entry name" value="VWA"/>
    <property type="match status" value="1"/>
</dbReference>
<evidence type="ECO:0000259" key="2">
    <source>
        <dbReference type="PROSITE" id="PS50234"/>
    </source>
</evidence>
<dbReference type="AlphaFoldDB" id="K6X1L5"/>
<dbReference type="Proteomes" id="UP000008363">
    <property type="component" value="Unassembled WGS sequence"/>
</dbReference>
<gene>
    <name evidence="3" type="ORF">GORHZ_187_00030</name>
</gene>
<evidence type="ECO:0000256" key="1">
    <source>
        <dbReference type="SAM" id="MobiDB-lite"/>
    </source>
</evidence>
<keyword evidence="4" id="KW-1185">Reference proteome</keyword>
<sequence length="290" mass="30863">MPSSGGGGFVLVGRNGRGRKGPQGPGASGAPAFTDESGELDRDEDAITVDEEARRRARQIARKLSLAQVISPRTARRGATGQLVTRRWRGGSDEIDLDATLEAVAATPLPTDDDILVRERVRRRRSIMLVVDISGSTRGEQVRTAAATVGAIAGELSRDAVGVVAFWSAAALISPLGDPVEPDRLIDQLLTLPTQGLTNVSFALSVAAEQLRNTPPADARVLLLSDCVHNAGPDPREIAGRLPHLDVLLDISGEHDTELGRDLALLGRGRCRPVTDHHDVVPALRTIFEA</sequence>
<dbReference type="Pfam" id="PF13519">
    <property type="entry name" value="VWA_2"/>
    <property type="match status" value="1"/>
</dbReference>
<dbReference type="PROSITE" id="PS50234">
    <property type="entry name" value="VWFA"/>
    <property type="match status" value="1"/>
</dbReference>
<dbReference type="Gene3D" id="3.40.50.410">
    <property type="entry name" value="von Willebrand factor, type A domain"/>
    <property type="match status" value="1"/>
</dbReference>